<evidence type="ECO:0000313" key="2">
    <source>
        <dbReference type="Proteomes" id="UP001162992"/>
    </source>
</evidence>
<accession>A0ACC2AZ39</accession>
<organism evidence="1 2">
    <name type="scientific">Diphasiastrum complanatum</name>
    <name type="common">Issler's clubmoss</name>
    <name type="synonym">Lycopodium complanatum</name>
    <dbReference type="NCBI Taxonomy" id="34168"/>
    <lineage>
        <taxon>Eukaryota</taxon>
        <taxon>Viridiplantae</taxon>
        <taxon>Streptophyta</taxon>
        <taxon>Embryophyta</taxon>
        <taxon>Tracheophyta</taxon>
        <taxon>Lycopodiopsida</taxon>
        <taxon>Lycopodiales</taxon>
        <taxon>Lycopodiaceae</taxon>
        <taxon>Lycopodioideae</taxon>
        <taxon>Diphasiastrum</taxon>
    </lineage>
</organism>
<proteinExistence type="predicted"/>
<dbReference type="EMBL" id="CM055109">
    <property type="protein sequence ID" value="KAJ7522777.1"/>
    <property type="molecule type" value="Genomic_DNA"/>
</dbReference>
<name>A0ACC2AZ39_DIPCM</name>
<sequence length="898" mass="102286">MAEEEPSDGEATRAWKSKFRVFKKPSKFSSQGHKEFNGATLCRLKSSRRKSTRERDSVSSSDNDGDDDTQKEVISDERALVSSTNTLTAETFSEEELYLKQRRRRPSLLKRKDWTSVKGSRKIEDELKASLRGAARFIFQKRKNRIDWRSLHAIDVEQIFRETDIKKLETILDTIAFGDVLGEDTRNFTEQNFMKLFRLSQLMIEYLLHVQETLGSHKKQLLEAGASLQKRGEKLRLQCLWQHDVLKRTRHELKHAKKTLNTYEVLLRTNWKASSVQQVHHCPFCEKVFESVHFVDLHISRRHPKSMENMTEDKILEIVSKAEEATFARVKVETSTMLQAELQRLRAALQVYPPKDDAASNAQVSQVASLQIGLAESNNKLQEVQHQLKTLQSCLHVSAMDNSRLKKELDQTNLEFETRMAELLKQNGRLKKSLKKAEEGREVYSEQQHARGSETVKEHPQERDEAISEDTINTEADTVDHTDDKRTRQAQHLDFKSKEEGVKSTTAKRLKRDESPDPGRAVAANALADIELDMPLSDKEKWMRDHPCAPLPRLPYSLSKYPHQQTSLTKAHERISQQFVQNLADELEKFGIPPNAEGISDDKFAAATAALERRRTARFSSAPTGEQRIMEYERSTILWHIERAVHSRGMGMVESIVDGETDSGSEASDGQINLYDINLSDMEDIQQAVSINERPSSRETGYERKEPLSRHENMYSPVEPEPGSEGLDVETLIMGHQNSGLTEENVLHTSKTFSWKTAGELEAQTFKVTGHVVAQRIKSPIADQHHFILSPVASPKVMANNEDKQVEDNMGLGEWESEDGRDISPRSMSLVHAMRKGVLVDHTSITSPRSSFEQVANTSRLADHNMQPSLITQYDDEDSEGSKILDELDAEINEIMKL</sequence>
<gene>
    <name evidence="1" type="ORF">O6H91_18G026000</name>
</gene>
<dbReference type="Proteomes" id="UP001162992">
    <property type="component" value="Chromosome 18"/>
</dbReference>
<comment type="caution">
    <text evidence="1">The sequence shown here is derived from an EMBL/GenBank/DDBJ whole genome shotgun (WGS) entry which is preliminary data.</text>
</comment>
<protein>
    <submittedName>
        <fullName evidence="1">Uncharacterized protein</fullName>
    </submittedName>
</protein>
<keyword evidence="2" id="KW-1185">Reference proteome</keyword>
<evidence type="ECO:0000313" key="1">
    <source>
        <dbReference type="EMBL" id="KAJ7522777.1"/>
    </source>
</evidence>
<reference evidence="2" key="1">
    <citation type="journal article" date="2024" name="Proc. Natl. Acad. Sci. U.S.A.">
        <title>Extraordinary preservation of gene collinearity over three hundred million years revealed in homosporous lycophytes.</title>
        <authorList>
            <person name="Li C."/>
            <person name="Wickell D."/>
            <person name="Kuo L.Y."/>
            <person name="Chen X."/>
            <person name="Nie B."/>
            <person name="Liao X."/>
            <person name="Peng D."/>
            <person name="Ji J."/>
            <person name="Jenkins J."/>
            <person name="Williams M."/>
            <person name="Shu S."/>
            <person name="Plott C."/>
            <person name="Barry K."/>
            <person name="Rajasekar S."/>
            <person name="Grimwood J."/>
            <person name="Han X."/>
            <person name="Sun S."/>
            <person name="Hou Z."/>
            <person name="He W."/>
            <person name="Dai G."/>
            <person name="Sun C."/>
            <person name="Schmutz J."/>
            <person name="Leebens-Mack J.H."/>
            <person name="Li F.W."/>
            <person name="Wang L."/>
        </authorList>
    </citation>
    <scope>NUCLEOTIDE SEQUENCE [LARGE SCALE GENOMIC DNA]</scope>
    <source>
        <strain evidence="2">cv. PW_Plant_1</strain>
    </source>
</reference>